<evidence type="ECO:0000256" key="1">
    <source>
        <dbReference type="SAM" id="MobiDB-lite"/>
    </source>
</evidence>
<feature type="compositionally biased region" description="Polar residues" evidence="1">
    <location>
        <begin position="113"/>
        <end position="142"/>
    </location>
</feature>
<keyword evidence="4" id="KW-1185">Reference proteome</keyword>
<dbReference type="OrthoDB" id="3245083at2759"/>
<keyword evidence="2" id="KW-0732">Signal</keyword>
<dbReference type="OMA" id="DTIVGQW"/>
<name>A0A2H3J6E2_WOLCO</name>
<gene>
    <name evidence="3" type="ORF">WOLCODRAFT_147329</name>
</gene>
<feature type="region of interest" description="Disordered" evidence="1">
    <location>
        <begin position="112"/>
        <end position="168"/>
    </location>
</feature>
<feature type="chain" id="PRO_5013621904" evidence="2">
    <location>
        <begin position="23"/>
        <end position="463"/>
    </location>
</feature>
<accession>A0A2H3J6E2</accession>
<organism evidence="3 4">
    <name type="scientific">Wolfiporia cocos (strain MD-104)</name>
    <name type="common">Brown rot fungus</name>
    <dbReference type="NCBI Taxonomy" id="742152"/>
    <lineage>
        <taxon>Eukaryota</taxon>
        <taxon>Fungi</taxon>
        <taxon>Dikarya</taxon>
        <taxon>Basidiomycota</taxon>
        <taxon>Agaricomycotina</taxon>
        <taxon>Agaricomycetes</taxon>
        <taxon>Polyporales</taxon>
        <taxon>Phaeolaceae</taxon>
        <taxon>Wolfiporia</taxon>
    </lineage>
</organism>
<proteinExistence type="predicted"/>
<feature type="signal peptide" evidence="2">
    <location>
        <begin position="1"/>
        <end position="22"/>
    </location>
</feature>
<dbReference type="AlphaFoldDB" id="A0A2H3J6E2"/>
<evidence type="ECO:0000313" key="4">
    <source>
        <dbReference type="Proteomes" id="UP000218811"/>
    </source>
</evidence>
<dbReference type="EMBL" id="KB467831">
    <property type="protein sequence ID" value="PCH33228.1"/>
    <property type="molecule type" value="Genomic_DNA"/>
</dbReference>
<evidence type="ECO:0000313" key="3">
    <source>
        <dbReference type="EMBL" id="PCH33228.1"/>
    </source>
</evidence>
<protein>
    <submittedName>
        <fullName evidence="3">Uncharacterized protein</fullName>
    </submittedName>
</protein>
<dbReference type="Proteomes" id="UP000218811">
    <property type="component" value="Unassembled WGS sequence"/>
</dbReference>
<reference evidence="3 4" key="1">
    <citation type="journal article" date="2012" name="Science">
        <title>The Paleozoic origin of enzymatic lignin decomposition reconstructed from 31 fungal genomes.</title>
        <authorList>
            <person name="Floudas D."/>
            <person name="Binder M."/>
            <person name="Riley R."/>
            <person name="Barry K."/>
            <person name="Blanchette R.A."/>
            <person name="Henrissat B."/>
            <person name="Martinez A.T."/>
            <person name="Otillar R."/>
            <person name="Spatafora J.W."/>
            <person name="Yadav J.S."/>
            <person name="Aerts A."/>
            <person name="Benoit I."/>
            <person name="Boyd A."/>
            <person name="Carlson A."/>
            <person name="Copeland A."/>
            <person name="Coutinho P.M."/>
            <person name="de Vries R.P."/>
            <person name="Ferreira P."/>
            <person name="Findley K."/>
            <person name="Foster B."/>
            <person name="Gaskell J."/>
            <person name="Glotzer D."/>
            <person name="Gorecki P."/>
            <person name="Heitman J."/>
            <person name="Hesse C."/>
            <person name="Hori C."/>
            <person name="Igarashi K."/>
            <person name="Jurgens J.A."/>
            <person name="Kallen N."/>
            <person name="Kersten P."/>
            <person name="Kohler A."/>
            <person name="Kuees U."/>
            <person name="Kumar T.K.A."/>
            <person name="Kuo A."/>
            <person name="LaButti K."/>
            <person name="Larrondo L.F."/>
            <person name="Lindquist E."/>
            <person name="Ling A."/>
            <person name="Lombard V."/>
            <person name="Lucas S."/>
            <person name="Lundell T."/>
            <person name="Martin R."/>
            <person name="McLaughlin D.J."/>
            <person name="Morgenstern I."/>
            <person name="Morin E."/>
            <person name="Murat C."/>
            <person name="Nagy L.G."/>
            <person name="Nolan M."/>
            <person name="Ohm R.A."/>
            <person name="Patyshakuliyeva A."/>
            <person name="Rokas A."/>
            <person name="Ruiz-Duenas F.J."/>
            <person name="Sabat G."/>
            <person name="Salamov A."/>
            <person name="Samejima M."/>
            <person name="Schmutz J."/>
            <person name="Slot J.C."/>
            <person name="St John F."/>
            <person name="Stenlid J."/>
            <person name="Sun H."/>
            <person name="Sun S."/>
            <person name="Syed K."/>
            <person name="Tsang A."/>
            <person name="Wiebenga A."/>
            <person name="Young D."/>
            <person name="Pisabarro A."/>
            <person name="Eastwood D.C."/>
            <person name="Martin F."/>
            <person name="Cullen D."/>
            <person name="Grigoriev I.V."/>
            <person name="Hibbett D.S."/>
        </authorList>
    </citation>
    <scope>NUCLEOTIDE SEQUENCE [LARGE SCALE GENOMIC DNA]</scope>
    <source>
        <strain evidence="3 4">MD-104</strain>
    </source>
</reference>
<evidence type="ECO:0000256" key="2">
    <source>
        <dbReference type="SAM" id="SignalP"/>
    </source>
</evidence>
<feature type="compositionally biased region" description="Low complexity" evidence="1">
    <location>
        <begin position="144"/>
        <end position="164"/>
    </location>
</feature>
<sequence length="463" mass="49840">MRKRIPSFDLLVLICLVARVSASNVTWLSPAAGDVYASGDTIVGQWKAADGSFTSPSFSLCTFNYDEGGREDVGTQACGSHVWPTISQNDEMYLIYLCLPNVTSSEDFHLQMENGSGQTADSPPFTLNPTASDAHNATSPMRDSSPSPATASPSPSSSKGSSSSIQPLPNFAETTAPVPTAAYVVPLSLVLSVLLAAGALAVHHRRKLSEERKKDERALLNAALSRNPSLDADIFGTGRFTRLPYRGCARSAASAASETMSVCSRAPSVAGSAVGHADDAWSMRSAKRDASDDGVSLYSVATLTRQPVVRRATREPFFRGAQGHGRRRPARVTAGAFRAGVSPVPPTLAQFDRTRYDDDDDCGERDSVYRAKRQSRRRRCEMDRASDASVEESVVSRYVLPSPVLPSSPEKLHVRRCAGEGGFGGAGSWRDKRLPASPVALYEEVARRVSGQELARRRVSGRR</sequence>